<evidence type="ECO:0000256" key="5">
    <source>
        <dbReference type="ARBA" id="ARBA00023239"/>
    </source>
</evidence>
<dbReference type="InterPro" id="IPR038494">
    <property type="entry name" value="IGPD_sf"/>
</dbReference>
<dbReference type="GO" id="GO:0000105">
    <property type="term" value="P:L-histidine biosynthetic process"/>
    <property type="evidence" value="ECO:0007669"/>
    <property type="project" value="UniProtKB-UniRule"/>
</dbReference>
<dbReference type="EMBL" id="CP136958">
    <property type="protein sequence ID" value="WOT03019.1"/>
    <property type="molecule type" value="Genomic_DNA"/>
</dbReference>
<dbReference type="GO" id="GO:0004424">
    <property type="term" value="F:imidazoleglycerol-phosphate dehydratase activity"/>
    <property type="evidence" value="ECO:0007669"/>
    <property type="project" value="UniProtKB-UniRule"/>
</dbReference>
<dbReference type="PROSITE" id="PS00955">
    <property type="entry name" value="IGP_DEHYDRATASE_2"/>
    <property type="match status" value="1"/>
</dbReference>
<keyword evidence="5 6" id="KW-0456">Lyase</keyword>
<evidence type="ECO:0000256" key="2">
    <source>
        <dbReference type="ARBA" id="ARBA00016664"/>
    </source>
</evidence>
<reference evidence="8" key="2">
    <citation type="submission" date="2023-10" db="EMBL/GenBank/DDBJ databases">
        <authorList>
            <person name="Choi B."/>
        </authorList>
    </citation>
    <scope>NUCLEOTIDE SEQUENCE</scope>
    <source>
        <strain evidence="8">UMB0763</strain>
    </source>
</reference>
<dbReference type="FunFam" id="3.30.230.40:FF:000003">
    <property type="entry name" value="Imidazoleglycerol-phosphate dehydratase HisB"/>
    <property type="match status" value="1"/>
</dbReference>
<evidence type="ECO:0000256" key="6">
    <source>
        <dbReference type="HAMAP-Rule" id="MF_00076"/>
    </source>
</evidence>
<comment type="similarity">
    <text evidence="6 7">Belongs to the imidazoleglycerol-phosphate dehydratase family.</text>
</comment>
<keyword evidence="6" id="KW-0963">Cytoplasm</keyword>
<dbReference type="InterPro" id="IPR000807">
    <property type="entry name" value="ImidazoleglycerolP_deHydtase"/>
</dbReference>
<dbReference type="NCBIfam" id="NF002110">
    <property type="entry name" value="PRK00951.1-6"/>
    <property type="match status" value="1"/>
</dbReference>
<evidence type="ECO:0000256" key="3">
    <source>
        <dbReference type="ARBA" id="ARBA00022605"/>
    </source>
</evidence>
<dbReference type="NCBIfam" id="NF002111">
    <property type="entry name" value="PRK00951.2-1"/>
    <property type="match status" value="1"/>
</dbReference>
<dbReference type="InterPro" id="IPR020568">
    <property type="entry name" value="Ribosomal_Su5_D2-typ_SF"/>
</dbReference>
<evidence type="ECO:0000256" key="1">
    <source>
        <dbReference type="ARBA" id="ARBA00005047"/>
    </source>
</evidence>
<reference evidence="8" key="1">
    <citation type="submission" date="2017-12" db="EMBL/GenBank/DDBJ databases">
        <authorList>
            <person name="Thomas-White K."/>
            <person name="Wolfe A.J."/>
        </authorList>
    </citation>
    <scope>NUCLEOTIDE SEQUENCE</scope>
    <source>
        <strain evidence="8">UMB0763</strain>
    </source>
</reference>
<dbReference type="KEGG" id="cpyr:CYJ47_04405"/>
<evidence type="ECO:0000256" key="4">
    <source>
        <dbReference type="ARBA" id="ARBA00023102"/>
    </source>
</evidence>
<dbReference type="AlphaFoldDB" id="A0AAF1BTB2"/>
<dbReference type="InterPro" id="IPR020565">
    <property type="entry name" value="ImidazoleglycerP_deHydtase_CS"/>
</dbReference>
<protein>
    <recommendedName>
        <fullName evidence="2 6">Imidazoleglycerol-phosphate dehydratase</fullName>
        <shortName evidence="6">IGPD</shortName>
        <ecNumber evidence="6 7">4.2.1.19</ecNumber>
    </recommendedName>
</protein>
<keyword evidence="4 6" id="KW-0368">Histidine biosynthesis</keyword>
<comment type="catalytic activity">
    <reaction evidence="6 7">
        <text>D-erythro-1-(imidazol-4-yl)glycerol 3-phosphate = 3-(imidazol-4-yl)-2-oxopropyl phosphate + H2O</text>
        <dbReference type="Rhea" id="RHEA:11040"/>
        <dbReference type="ChEBI" id="CHEBI:15377"/>
        <dbReference type="ChEBI" id="CHEBI:57766"/>
        <dbReference type="ChEBI" id="CHEBI:58278"/>
        <dbReference type="EC" id="4.2.1.19"/>
    </reaction>
</comment>
<keyword evidence="3 6" id="KW-0028">Amino-acid biosynthesis</keyword>
<proteinExistence type="inferred from homology"/>
<dbReference type="Proteomes" id="UP000234560">
    <property type="component" value="Chromosome"/>
</dbReference>
<organism evidence="8 9">
    <name type="scientific">Corynebacterium pyruviciproducens</name>
    <dbReference type="NCBI Taxonomy" id="598660"/>
    <lineage>
        <taxon>Bacteria</taxon>
        <taxon>Bacillati</taxon>
        <taxon>Actinomycetota</taxon>
        <taxon>Actinomycetes</taxon>
        <taxon>Mycobacteriales</taxon>
        <taxon>Corynebacteriaceae</taxon>
        <taxon>Corynebacterium</taxon>
    </lineage>
</organism>
<dbReference type="PROSITE" id="PS00954">
    <property type="entry name" value="IGP_DEHYDRATASE_1"/>
    <property type="match status" value="1"/>
</dbReference>
<sequence>MPDMSYASRDRADAQTSKDRIARVERATKETTIAVDINLDGTGKADIQTGVPFFDHMLQSFANHSLIDLTIHASGDTEIDSHHTVEDTAIVLGQAINEALGDKRGIVRFGSATIPMDETLVEAVVDLSGRPYFVMRGEPDQILTSVIGGHYATVINRHFFETLTFHARINLHLICHHGRDPHHITEAEFKAVARAIRAAAAKDPRETGIPSSKGAL</sequence>
<evidence type="ECO:0000313" key="9">
    <source>
        <dbReference type="Proteomes" id="UP000234560"/>
    </source>
</evidence>
<dbReference type="PANTHER" id="PTHR23133:SF2">
    <property type="entry name" value="IMIDAZOLEGLYCEROL-PHOSPHATE DEHYDRATASE"/>
    <property type="match status" value="1"/>
</dbReference>
<evidence type="ECO:0000313" key="8">
    <source>
        <dbReference type="EMBL" id="WOT03019.1"/>
    </source>
</evidence>
<dbReference type="PANTHER" id="PTHR23133">
    <property type="entry name" value="IMIDAZOLEGLYCEROL-PHOSPHATE DEHYDRATASE HIS7"/>
    <property type="match status" value="1"/>
</dbReference>
<evidence type="ECO:0000256" key="7">
    <source>
        <dbReference type="RuleBase" id="RU000599"/>
    </source>
</evidence>
<dbReference type="CDD" id="cd07914">
    <property type="entry name" value="IGPD"/>
    <property type="match status" value="1"/>
</dbReference>
<dbReference type="EC" id="4.2.1.19" evidence="6 7"/>
<dbReference type="NCBIfam" id="NF002114">
    <property type="entry name" value="PRK00951.2-4"/>
    <property type="match status" value="1"/>
</dbReference>
<comment type="subcellular location">
    <subcellularLocation>
        <location evidence="6 7">Cytoplasm</location>
    </subcellularLocation>
</comment>
<gene>
    <name evidence="6 8" type="primary">hisB</name>
    <name evidence="8" type="ORF">CYJ47_04405</name>
</gene>
<dbReference type="FunFam" id="3.30.230.40:FF:000001">
    <property type="entry name" value="Imidazoleglycerol-phosphate dehydratase HisB"/>
    <property type="match status" value="1"/>
</dbReference>
<name>A0AAF1BTB2_9CORY</name>
<dbReference type="HAMAP" id="MF_00076">
    <property type="entry name" value="HisB"/>
    <property type="match status" value="1"/>
</dbReference>
<dbReference type="RefSeq" id="WP_016459303.1">
    <property type="nucleotide sequence ID" value="NZ_CAMIHY010000051.1"/>
</dbReference>
<comment type="pathway">
    <text evidence="1 6 7">Amino-acid biosynthesis; L-histidine biosynthesis; L-histidine from 5-phospho-alpha-D-ribose 1-diphosphate: step 6/9.</text>
</comment>
<dbReference type="GO" id="GO:0005737">
    <property type="term" value="C:cytoplasm"/>
    <property type="evidence" value="ECO:0007669"/>
    <property type="project" value="UniProtKB-SubCell"/>
</dbReference>
<dbReference type="Gene3D" id="3.30.230.40">
    <property type="entry name" value="Imidazole glycerol phosphate dehydratase, domain 1"/>
    <property type="match status" value="2"/>
</dbReference>
<dbReference type="Pfam" id="PF00475">
    <property type="entry name" value="IGPD"/>
    <property type="match status" value="1"/>
</dbReference>
<accession>A0AAF1BTB2</accession>
<dbReference type="SUPFAM" id="SSF54211">
    <property type="entry name" value="Ribosomal protein S5 domain 2-like"/>
    <property type="match status" value="2"/>
</dbReference>